<accession>A0ABR1J7F7</accession>
<gene>
    <name evidence="1" type="ORF">VKT23_013573</name>
</gene>
<proteinExistence type="predicted"/>
<protein>
    <recommendedName>
        <fullName evidence="3">F-box domain-containing protein</fullName>
    </recommendedName>
</protein>
<evidence type="ECO:0000313" key="1">
    <source>
        <dbReference type="EMBL" id="KAK7448844.1"/>
    </source>
</evidence>
<evidence type="ECO:0000313" key="2">
    <source>
        <dbReference type="Proteomes" id="UP001498398"/>
    </source>
</evidence>
<dbReference type="InterPro" id="IPR032675">
    <property type="entry name" value="LRR_dom_sf"/>
</dbReference>
<dbReference type="Gene3D" id="3.80.10.10">
    <property type="entry name" value="Ribonuclease Inhibitor"/>
    <property type="match status" value="1"/>
</dbReference>
<organism evidence="1 2">
    <name type="scientific">Marasmiellus scandens</name>
    <dbReference type="NCBI Taxonomy" id="2682957"/>
    <lineage>
        <taxon>Eukaryota</taxon>
        <taxon>Fungi</taxon>
        <taxon>Dikarya</taxon>
        <taxon>Basidiomycota</taxon>
        <taxon>Agaricomycotina</taxon>
        <taxon>Agaricomycetes</taxon>
        <taxon>Agaricomycetidae</taxon>
        <taxon>Agaricales</taxon>
        <taxon>Marasmiineae</taxon>
        <taxon>Omphalotaceae</taxon>
        <taxon>Marasmiellus</taxon>
    </lineage>
</organism>
<dbReference type="Proteomes" id="UP001498398">
    <property type="component" value="Unassembled WGS sequence"/>
</dbReference>
<comment type="caution">
    <text evidence="1">The sequence shown here is derived from an EMBL/GenBank/DDBJ whole genome shotgun (WGS) entry which is preliminary data.</text>
</comment>
<keyword evidence="2" id="KW-1185">Reference proteome</keyword>
<evidence type="ECO:0008006" key="3">
    <source>
        <dbReference type="Google" id="ProtNLM"/>
    </source>
</evidence>
<name>A0ABR1J7F7_9AGAR</name>
<dbReference type="SUPFAM" id="SSF52047">
    <property type="entry name" value="RNI-like"/>
    <property type="match status" value="1"/>
</dbReference>
<sequence length="582" mass="65280">MVPPTDAENPPNILLPVDVSLARFRSGHCPSDVEIGTLKGFCEEALKEIAHNDAEARKLRDSLALLERRTLDLEQSVQRCRAFASVVRRVPTEIWVEIFSECIKLVGSSLSLTGYYEPFVSSCTLAFSQTCSFWRAITLSTPKLWSKLRLDLYTVSPGLGDLVQLFVQRSDPSPLVLDVRFLGGEPSEYGWRTFWDLVHFRSRWLQAEVHAYHIPLPHGMSTQIQFPILEKLKLPCEFDETDDPARPDFLPILLNGSRSLHSLDIYGFRRVFAPSFANLSDICLKLTSIQDLVDCLTLCPQLRKADLSGFYIPVEERPLSAPLEKIAHSMLSSLDFEFVIPDEAITILPSLVLPSLVTLNVYYDLDSLGERYDDASEYLDSLSYSIESLRAMIVQSSCQLQRLQLGAGFVACGQRASDRALIDLLTLMPNLTHLEIDAQRYSAFSDQFFRKLTLSTSCVPAEKPLLPLLQDFRVSIGDNPEFYNEGEILSDEPLPNSELILTMLKSRRAEGSTIVRLQTFHFCVTIDRGVVALADEWIRFFNTDTKPQLCALQADGLGLVLRVAEYTGSTASESSVTDTDSI</sequence>
<reference evidence="1 2" key="1">
    <citation type="submission" date="2024-01" db="EMBL/GenBank/DDBJ databases">
        <title>A draft genome for the cacao thread blight pathogen Marasmiellus scandens.</title>
        <authorList>
            <person name="Baruah I.K."/>
            <person name="Leung J."/>
            <person name="Bukari Y."/>
            <person name="Amoako-Attah I."/>
            <person name="Meinhardt L.W."/>
            <person name="Bailey B.A."/>
            <person name="Cohen S.P."/>
        </authorList>
    </citation>
    <scope>NUCLEOTIDE SEQUENCE [LARGE SCALE GENOMIC DNA]</scope>
    <source>
        <strain evidence="1 2">GH-19</strain>
    </source>
</reference>
<dbReference type="EMBL" id="JBANRG010000037">
    <property type="protein sequence ID" value="KAK7448844.1"/>
    <property type="molecule type" value="Genomic_DNA"/>
</dbReference>